<dbReference type="GO" id="GO:0005576">
    <property type="term" value="C:extracellular region"/>
    <property type="evidence" value="ECO:0007669"/>
    <property type="project" value="UniProtKB-SubCell"/>
</dbReference>
<protein>
    <submittedName>
        <fullName evidence="4">Ca2+-binding RTX toxin-like protein</fullName>
    </submittedName>
</protein>
<dbReference type="GO" id="GO:0005509">
    <property type="term" value="F:calcium ion binding"/>
    <property type="evidence" value="ECO:0007669"/>
    <property type="project" value="InterPro"/>
</dbReference>
<evidence type="ECO:0000256" key="3">
    <source>
        <dbReference type="SAM" id="MobiDB-lite"/>
    </source>
</evidence>
<dbReference type="PROSITE" id="PS00330">
    <property type="entry name" value="HEMOLYSIN_CALCIUM"/>
    <property type="match status" value="2"/>
</dbReference>
<dbReference type="InterPro" id="IPR011049">
    <property type="entry name" value="Serralysin-like_metalloprot_C"/>
</dbReference>
<evidence type="ECO:0000256" key="1">
    <source>
        <dbReference type="ARBA" id="ARBA00004613"/>
    </source>
</evidence>
<name>A0A7W9UPF8_9ACTN</name>
<dbReference type="InterPro" id="IPR050557">
    <property type="entry name" value="RTX_toxin/Mannuronan_C5-epim"/>
</dbReference>
<feature type="compositionally biased region" description="Basic and acidic residues" evidence="3">
    <location>
        <begin position="330"/>
        <end position="348"/>
    </location>
</feature>
<organism evidence="4 5">
    <name type="scientific">Streptomyces echinatus</name>
    <dbReference type="NCBI Taxonomy" id="67293"/>
    <lineage>
        <taxon>Bacteria</taxon>
        <taxon>Bacillati</taxon>
        <taxon>Actinomycetota</taxon>
        <taxon>Actinomycetes</taxon>
        <taxon>Kitasatosporales</taxon>
        <taxon>Streptomycetaceae</taxon>
        <taxon>Streptomyces</taxon>
    </lineage>
</organism>
<keyword evidence="2" id="KW-0964">Secreted</keyword>
<dbReference type="PANTHER" id="PTHR38340">
    <property type="entry name" value="S-LAYER PROTEIN"/>
    <property type="match status" value="1"/>
</dbReference>
<gene>
    <name evidence="4" type="ORF">FHS34_001769</name>
</gene>
<proteinExistence type="predicted"/>
<keyword evidence="5" id="KW-1185">Reference proteome</keyword>
<comment type="caution">
    <text evidence="4">The sequence shown here is derived from an EMBL/GenBank/DDBJ whole genome shotgun (WGS) entry which is preliminary data.</text>
</comment>
<evidence type="ECO:0000256" key="2">
    <source>
        <dbReference type="ARBA" id="ARBA00022525"/>
    </source>
</evidence>
<dbReference type="InterPro" id="IPR018511">
    <property type="entry name" value="Hemolysin-typ_Ca-bd_CS"/>
</dbReference>
<dbReference type="Proteomes" id="UP000585836">
    <property type="component" value="Unassembled WGS sequence"/>
</dbReference>
<dbReference type="EMBL" id="JACHJK010000003">
    <property type="protein sequence ID" value="MBB5926313.1"/>
    <property type="molecule type" value="Genomic_DNA"/>
</dbReference>
<accession>A0A7W9UPF8</accession>
<dbReference type="AlphaFoldDB" id="A0A7W9UPF8"/>
<feature type="region of interest" description="Disordered" evidence="3">
    <location>
        <begin position="308"/>
        <end position="348"/>
    </location>
</feature>
<dbReference type="Gene3D" id="2.150.10.10">
    <property type="entry name" value="Serralysin-like metalloprotease, C-terminal"/>
    <property type="match status" value="3"/>
</dbReference>
<comment type="subcellular location">
    <subcellularLocation>
        <location evidence="1">Secreted</location>
    </subcellularLocation>
</comment>
<sequence length="348" mass="35434">MSDGRLTVTAASGEANYIEVTPLSSGYYLVRDMLDSVVAGTGCTPFDSGVRCPAAGVRGIVVNAGDLVDYVRISPLILVPAILRGGVGNDLMYAGSGPTRLDGFSGSDVLYGGPGKDELRGGSQADTLYGGRGNDSLDSGTGSDRLFGGDDSDDLSGGTGDDLLNGEAGNDVLRADEDADSLFGGAGFDSAVYSERTRNVNVSLDDRRNDGSGFSVDGPGDNVRSDVERVFGSLSSTNTLVGNNEANHLYGGQSLDVIVSAGGPDLLVGLDGADHIQAGAGDDTIDAGPGNDTYLTGDAGNDTVYGGAGRDHLNTVDETPGNDTADGQGDTDRCQTDSGDTRVSCETE</sequence>
<evidence type="ECO:0000313" key="5">
    <source>
        <dbReference type="Proteomes" id="UP000585836"/>
    </source>
</evidence>
<dbReference type="PANTHER" id="PTHR38340:SF1">
    <property type="entry name" value="S-LAYER PROTEIN"/>
    <property type="match status" value="1"/>
</dbReference>
<evidence type="ECO:0000313" key="4">
    <source>
        <dbReference type="EMBL" id="MBB5926313.1"/>
    </source>
</evidence>
<feature type="region of interest" description="Disordered" evidence="3">
    <location>
        <begin position="113"/>
        <end position="168"/>
    </location>
</feature>
<dbReference type="SUPFAM" id="SSF51120">
    <property type="entry name" value="beta-Roll"/>
    <property type="match status" value="2"/>
</dbReference>
<reference evidence="4 5" key="1">
    <citation type="submission" date="2020-08" db="EMBL/GenBank/DDBJ databases">
        <title>Genomic Encyclopedia of Type Strains, Phase III (KMG-III): the genomes of soil and plant-associated and newly described type strains.</title>
        <authorList>
            <person name="Whitman W."/>
        </authorList>
    </citation>
    <scope>NUCLEOTIDE SEQUENCE [LARGE SCALE GENOMIC DNA]</scope>
    <source>
        <strain evidence="4 5">CECT 3313</strain>
    </source>
</reference>
<dbReference type="InterPro" id="IPR001343">
    <property type="entry name" value="Hemolysn_Ca-bd"/>
</dbReference>
<dbReference type="RefSeq" id="WP_184963004.1">
    <property type="nucleotide sequence ID" value="NZ_BAAAWF010000079.1"/>
</dbReference>
<dbReference type="Pfam" id="PF00353">
    <property type="entry name" value="HemolysinCabind"/>
    <property type="match status" value="6"/>
</dbReference>
<dbReference type="PRINTS" id="PR00313">
    <property type="entry name" value="CABNDNGRPT"/>
</dbReference>